<comment type="subunit">
    <text evidence="7">Interacts with G-actin; ADP-actin form.</text>
</comment>
<evidence type="ECO:0000256" key="8">
    <source>
        <dbReference type="SAM" id="MobiDB-lite"/>
    </source>
</evidence>
<feature type="domain" description="ADF-H" evidence="9">
    <location>
        <begin position="198"/>
        <end position="337"/>
    </location>
</feature>
<dbReference type="CDD" id="cd11285">
    <property type="entry name" value="ADF_Twf-N_like"/>
    <property type="match status" value="1"/>
</dbReference>
<dbReference type="GO" id="GO:0030836">
    <property type="term" value="P:positive regulation of actin filament depolymerization"/>
    <property type="evidence" value="ECO:0007669"/>
    <property type="project" value="EnsemblFungi"/>
</dbReference>
<keyword evidence="6" id="KW-0206">Cytoskeleton</keyword>
<feature type="non-terminal residue" evidence="10">
    <location>
        <position position="357"/>
    </location>
</feature>
<dbReference type="GO" id="GO:0051014">
    <property type="term" value="P:actin filament severing"/>
    <property type="evidence" value="ECO:0007669"/>
    <property type="project" value="EnsemblFungi"/>
</dbReference>
<dbReference type="PANTHER" id="PTHR13759:SF1">
    <property type="entry name" value="TWINFILIN"/>
    <property type="match status" value="1"/>
</dbReference>
<evidence type="ECO:0000256" key="5">
    <source>
        <dbReference type="ARBA" id="ARBA00023203"/>
    </source>
</evidence>
<gene>
    <name evidence="10" type="ORF">HYPBUDRAFT_153753</name>
</gene>
<keyword evidence="5" id="KW-0009">Actin-binding</keyword>
<name>A0A1E4RDV1_9ASCO</name>
<feature type="compositionally biased region" description="Polar residues" evidence="8">
    <location>
        <begin position="338"/>
        <end position="348"/>
    </location>
</feature>
<keyword evidence="11" id="KW-1185">Reference proteome</keyword>
<dbReference type="GO" id="GO:0005884">
    <property type="term" value="C:actin filament"/>
    <property type="evidence" value="ECO:0007669"/>
    <property type="project" value="EnsemblFungi"/>
</dbReference>
<dbReference type="RefSeq" id="XP_020074511.1">
    <property type="nucleotide sequence ID" value="XM_020221710.1"/>
</dbReference>
<dbReference type="OrthoDB" id="10006997at2759"/>
<dbReference type="GO" id="GO:0051015">
    <property type="term" value="F:actin filament binding"/>
    <property type="evidence" value="ECO:0007669"/>
    <property type="project" value="EnsemblFungi"/>
</dbReference>
<protein>
    <submittedName>
        <fullName evidence="10">Actin depolymerizing protein</fullName>
    </submittedName>
</protein>
<evidence type="ECO:0000256" key="4">
    <source>
        <dbReference type="ARBA" id="ARBA00022737"/>
    </source>
</evidence>
<dbReference type="AlphaFoldDB" id="A0A1E4RDV1"/>
<dbReference type="EMBL" id="KV454544">
    <property type="protein sequence ID" value="ODV65444.1"/>
    <property type="molecule type" value="Genomic_DNA"/>
</dbReference>
<sequence length="357" mass="39476">MSARSGITASTELLDAFKSFDVNALVIRVSDDSTTLIPDEEFPQPSSSDKLEVLKGLHGYFKEKYPQPGYIIVPEDEGSYAFISFIPDTAPIRQKMLYASTKNTLIQQLGSNQFKKSHLLAWTELDELNLKNYENSSSIQQDDSNALTSEEKMMKEINSLQTLSLAESGLASQDSFKKELASMHGESETAAGSSIGGALLFDVEPSLKEEFESLPNFKNSGNLVTFNIDVPNETVKKTSSSSNVELNSLVDHLTKAVDSSSPHPQFAIYNYDSNKIAFIYSCPSGSKVKDRMIYASNRQGLISFIKSFADEGVVVDKVLEVGDLDELELNDLKPEVNQPLSTSRQNLKFNKPKGPRR</sequence>
<dbReference type="GO" id="GO:0044396">
    <property type="term" value="P:actin cortical patch organization"/>
    <property type="evidence" value="ECO:0007669"/>
    <property type="project" value="EnsemblFungi"/>
</dbReference>
<evidence type="ECO:0000256" key="2">
    <source>
        <dbReference type="ARBA" id="ARBA00009557"/>
    </source>
</evidence>
<dbReference type="STRING" id="984485.A0A1E4RDV1"/>
<dbReference type="GO" id="GO:0051016">
    <property type="term" value="P:barbed-end actin filament capping"/>
    <property type="evidence" value="ECO:0007669"/>
    <property type="project" value="TreeGrafter"/>
</dbReference>
<feature type="domain" description="ADF-H" evidence="9">
    <location>
        <begin position="1"/>
        <end position="135"/>
    </location>
</feature>
<comment type="similarity">
    <text evidence="2">Belongs to the actin-binding proteins ADF family. Twinfilin subfamily.</text>
</comment>
<proteinExistence type="inferred from homology"/>
<evidence type="ECO:0000256" key="3">
    <source>
        <dbReference type="ARBA" id="ARBA00022490"/>
    </source>
</evidence>
<dbReference type="SMART" id="SM00102">
    <property type="entry name" value="ADF"/>
    <property type="match status" value="2"/>
</dbReference>
<dbReference type="GO" id="GO:0030042">
    <property type="term" value="P:actin filament depolymerization"/>
    <property type="evidence" value="ECO:0007669"/>
    <property type="project" value="EnsemblFungi"/>
</dbReference>
<dbReference type="CDD" id="cd11284">
    <property type="entry name" value="ADF_Twf-C_like"/>
    <property type="match status" value="1"/>
</dbReference>
<evidence type="ECO:0000256" key="6">
    <source>
        <dbReference type="ARBA" id="ARBA00023212"/>
    </source>
</evidence>
<evidence type="ECO:0000313" key="11">
    <source>
        <dbReference type="Proteomes" id="UP000095085"/>
    </source>
</evidence>
<keyword evidence="4" id="KW-0677">Repeat</keyword>
<feature type="region of interest" description="Disordered" evidence="8">
    <location>
        <begin position="335"/>
        <end position="357"/>
    </location>
</feature>
<dbReference type="Pfam" id="PF00241">
    <property type="entry name" value="Cofilin_ADF"/>
    <property type="match status" value="2"/>
</dbReference>
<dbReference type="GO" id="GO:0003785">
    <property type="term" value="F:actin monomer binding"/>
    <property type="evidence" value="ECO:0007669"/>
    <property type="project" value="EnsemblFungi"/>
</dbReference>
<dbReference type="InterPro" id="IPR028458">
    <property type="entry name" value="Twinfilin"/>
</dbReference>
<dbReference type="SUPFAM" id="SSF55753">
    <property type="entry name" value="Actin depolymerizing proteins"/>
    <property type="match status" value="2"/>
</dbReference>
<dbReference type="GO" id="GO:0005737">
    <property type="term" value="C:cytoplasm"/>
    <property type="evidence" value="ECO:0007669"/>
    <property type="project" value="TreeGrafter"/>
</dbReference>
<dbReference type="PROSITE" id="PS51263">
    <property type="entry name" value="ADF_H"/>
    <property type="match status" value="2"/>
</dbReference>
<dbReference type="Gene3D" id="3.40.20.10">
    <property type="entry name" value="Severin"/>
    <property type="match status" value="2"/>
</dbReference>
<dbReference type="Proteomes" id="UP000095085">
    <property type="component" value="Unassembled WGS sequence"/>
</dbReference>
<evidence type="ECO:0000256" key="7">
    <source>
        <dbReference type="ARBA" id="ARBA00038532"/>
    </source>
</evidence>
<evidence type="ECO:0000313" key="10">
    <source>
        <dbReference type="EMBL" id="ODV65444.1"/>
    </source>
</evidence>
<evidence type="ECO:0000259" key="9">
    <source>
        <dbReference type="PROSITE" id="PS51263"/>
    </source>
</evidence>
<dbReference type="InterPro" id="IPR002108">
    <property type="entry name" value="ADF-H"/>
</dbReference>
<dbReference type="PANTHER" id="PTHR13759">
    <property type="entry name" value="TWINFILIN"/>
    <property type="match status" value="1"/>
</dbReference>
<dbReference type="InterPro" id="IPR029006">
    <property type="entry name" value="ADF-H/Gelsolin-like_dom_sf"/>
</dbReference>
<comment type="subcellular location">
    <subcellularLocation>
        <location evidence="1">Cytoplasm</location>
        <location evidence="1">Cytoskeleton</location>
    </subcellularLocation>
</comment>
<accession>A0A1E4RDV1</accession>
<evidence type="ECO:0000256" key="1">
    <source>
        <dbReference type="ARBA" id="ARBA00004245"/>
    </source>
</evidence>
<organism evidence="10 11">
    <name type="scientific">Hyphopichia burtonii NRRL Y-1933</name>
    <dbReference type="NCBI Taxonomy" id="984485"/>
    <lineage>
        <taxon>Eukaryota</taxon>
        <taxon>Fungi</taxon>
        <taxon>Dikarya</taxon>
        <taxon>Ascomycota</taxon>
        <taxon>Saccharomycotina</taxon>
        <taxon>Pichiomycetes</taxon>
        <taxon>Debaryomycetaceae</taxon>
        <taxon>Hyphopichia</taxon>
    </lineage>
</organism>
<keyword evidence="3" id="KW-0963">Cytoplasm</keyword>
<dbReference type="GeneID" id="30996259"/>
<reference evidence="11" key="1">
    <citation type="submission" date="2016-05" db="EMBL/GenBank/DDBJ databases">
        <title>Comparative genomics of biotechnologically important yeasts.</title>
        <authorList>
            <consortium name="DOE Joint Genome Institute"/>
            <person name="Riley R."/>
            <person name="Haridas S."/>
            <person name="Wolfe K.H."/>
            <person name="Lopes M.R."/>
            <person name="Hittinger C.T."/>
            <person name="Goker M."/>
            <person name="Salamov A."/>
            <person name="Wisecaver J."/>
            <person name="Long T.M."/>
            <person name="Aerts A.L."/>
            <person name="Barry K."/>
            <person name="Choi C."/>
            <person name="Clum A."/>
            <person name="Coughlan A.Y."/>
            <person name="Deshpande S."/>
            <person name="Douglass A.P."/>
            <person name="Hanson S.J."/>
            <person name="Klenk H.-P."/>
            <person name="Labutti K."/>
            <person name="Lapidus A."/>
            <person name="Lindquist E."/>
            <person name="Lipzen A."/>
            <person name="Meier-Kolthoff J.P."/>
            <person name="Ohm R.A."/>
            <person name="Otillar R.P."/>
            <person name="Pangilinan J."/>
            <person name="Peng Y."/>
            <person name="Rokas A."/>
            <person name="Rosa C.A."/>
            <person name="Scheuner C."/>
            <person name="Sibirny A.A."/>
            <person name="Slot J.C."/>
            <person name="Stielow J.B."/>
            <person name="Sun H."/>
            <person name="Kurtzman C.P."/>
            <person name="Blackwell M."/>
            <person name="Grigoriev I.V."/>
            <person name="Jeffries T.W."/>
        </authorList>
    </citation>
    <scope>NUCLEOTIDE SEQUENCE [LARGE SCALE GENOMIC DNA]</scope>
    <source>
        <strain evidence="11">NRRL Y-1933</strain>
    </source>
</reference>
<dbReference type="GO" id="GO:0140311">
    <property type="term" value="F:protein sequestering activity"/>
    <property type="evidence" value="ECO:0007669"/>
    <property type="project" value="EnsemblFungi"/>
</dbReference>